<organism evidence="6 7">
    <name type="scientific">Streptomyces salinarius</name>
    <dbReference type="NCBI Taxonomy" id="2762598"/>
    <lineage>
        <taxon>Bacteria</taxon>
        <taxon>Bacillati</taxon>
        <taxon>Actinomycetota</taxon>
        <taxon>Actinomycetes</taxon>
        <taxon>Kitasatosporales</taxon>
        <taxon>Streptomycetaceae</taxon>
        <taxon>Streptomyces</taxon>
    </lineage>
</organism>
<dbReference type="PRINTS" id="PR00080">
    <property type="entry name" value="SDRFAMILY"/>
</dbReference>
<dbReference type="RefSeq" id="WP_399593083.1">
    <property type="nucleotide sequence ID" value="NZ_JBITPR010000042.1"/>
</dbReference>
<evidence type="ECO:0000256" key="2">
    <source>
        <dbReference type="ARBA" id="ARBA00022857"/>
    </source>
</evidence>
<evidence type="ECO:0000259" key="5">
    <source>
        <dbReference type="SMART" id="SM00822"/>
    </source>
</evidence>
<dbReference type="PANTHER" id="PTHR43391">
    <property type="entry name" value="RETINOL DEHYDROGENASE-RELATED"/>
    <property type="match status" value="1"/>
</dbReference>
<dbReference type="PANTHER" id="PTHR43391:SF14">
    <property type="entry name" value="DEHYDROGENASE_REDUCTASE SDR FAMILY PROTEIN 7-LIKE"/>
    <property type="match status" value="1"/>
</dbReference>
<dbReference type="SMART" id="SM00822">
    <property type="entry name" value="PKS_KR"/>
    <property type="match status" value="1"/>
</dbReference>
<feature type="domain" description="Ketoreductase" evidence="5">
    <location>
        <begin position="3"/>
        <end position="179"/>
    </location>
</feature>
<name>A0ABW8BE01_9ACTN</name>
<comment type="caution">
    <text evidence="6">The sequence shown here is derived from an EMBL/GenBank/DDBJ whole genome shotgun (WGS) entry which is preliminary data.</text>
</comment>
<evidence type="ECO:0000256" key="1">
    <source>
        <dbReference type="ARBA" id="ARBA00006484"/>
    </source>
</evidence>
<evidence type="ECO:0000256" key="3">
    <source>
        <dbReference type="ARBA" id="ARBA00023002"/>
    </source>
</evidence>
<dbReference type="Proteomes" id="UP001614264">
    <property type="component" value="Unassembled WGS sequence"/>
</dbReference>
<dbReference type="InterPro" id="IPR002347">
    <property type="entry name" value="SDR_fam"/>
</dbReference>
<evidence type="ECO:0000313" key="7">
    <source>
        <dbReference type="Proteomes" id="UP001614264"/>
    </source>
</evidence>
<gene>
    <name evidence="6" type="ORF">AB4829_17350</name>
</gene>
<evidence type="ECO:0000256" key="4">
    <source>
        <dbReference type="RuleBase" id="RU000363"/>
    </source>
</evidence>
<keyword evidence="2" id="KW-0521">NADP</keyword>
<dbReference type="PRINTS" id="PR00081">
    <property type="entry name" value="GDHRDH"/>
</dbReference>
<dbReference type="CDD" id="cd05233">
    <property type="entry name" value="SDR_c"/>
    <property type="match status" value="1"/>
</dbReference>
<evidence type="ECO:0000313" key="6">
    <source>
        <dbReference type="EMBL" id="MFI7872350.1"/>
    </source>
</evidence>
<keyword evidence="3" id="KW-0560">Oxidoreductase</keyword>
<proteinExistence type="inferred from homology"/>
<reference evidence="6 7" key="1">
    <citation type="submission" date="2024-07" db="EMBL/GenBank/DDBJ databases">
        <title>Whole genome sequencing of Prodigiosin pigment-producing Streptomyces salinarius isolated from rhizosphere soil of Arachis hypogaea.</title>
        <authorList>
            <person name="Vidhya A."/>
            <person name="Ramya S."/>
        </authorList>
    </citation>
    <scope>NUCLEOTIDE SEQUENCE [LARGE SCALE GENOMIC DNA]</scope>
    <source>
        <strain evidence="6 7">VRMG2420</strain>
    </source>
</reference>
<comment type="similarity">
    <text evidence="1 4">Belongs to the short-chain dehydrogenases/reductases (SDR) family.</text>
</comment>
<dbReference type="EMBL" id="JBITPR010000042">
    <property type="protein sequence ID" value="MFI7872350.1"/>
    <property type="molecule type" value="Genomic_DNA"/>
</dbReference>
<protein>
    <submittedName>
        <fullName evidence="6">SDR family NAD(P)-dependent oxidoreductase</fullName>
    </submittedName>
</protein>
<sequence>MSKRVLITGGASGLGRALAAHYAAAGDRVLVADHDEPAELPAGTEAFIRLDVRIHNDWQRALNWCEDHWGGLDILVNNAGVMAAGRIERLHADDWNWILDINLNGVAQGCRTFVALFKQQGSGHIVNVASVAGMLNEPGMASYNASKAAVISLSQTLHHELGSFGVRTSVVCPGPIRTNLRAGLYSPDPVLAELADRRIRDTGLPAERVADQIVDAVSKGRFLIVTHPENRRAVCLKRLLPRVAETRTARRWRRTTRQLRAQDELEQGRAA</sequence>
<dbReference type="PROSITE" id="PS00061">
    <property type="entry name" value="ADH_SHORT"/>
    <property type="match status" value="1"/>
</dbReference>
<dbReference type="InterPro" id="IPR020904">
    <property type="entry name" value="Sc_DH/Rdtase_CS"/>
</dbReference>
<dbReference type="Gene3D" id="3.40.50.720">
    <property type="entry name" value="NAD(P)-binding Rossmann-like Domain"/>
    <property type="match status" value="1"/>
</dbReference>
<dbReference type="SUPFAM" id="SSF51735">
    <property type="entry name" value="NAD(P)-binding Rossmann-fold domains"/>
    <property type="match status" value="1"/>
</dbReference>
<dbReference type="InterPro" id="IPR057326">
    <property type="entry name" value="KR_dom"/>
</dbReference>
<dbReference type="InterPro" id="IPR036291">
    <property type="entry name" value="NAD(P)-bd_dom_sf"/>
</dbReference>
<keyword evidence="7" id="KW-1185">Reference proteome</keyword>
<accession>A0ABW8BE01</accession>
<dbReference type="Pfam" id="PF00106">
    <property type="entry name" value="adh_short"/>
    <property type="match status" value="1"/>
</dbReference>